<dbReference type="NCBIfam" id="TIGR00254">
    <property type="entry name" value="GGDEF"/>
    <property type="match status" value="1"/>
</dbReference>
<dbReference type="InterPro" id="IPR043128">
    <property type="entry name" value="Rev_trsase/Diguanyl_cyclase"/>
</dbReference>
<sequence>MMENDKNNKSSLPEARLMQQILKARHTDLEEEKRLCKELLSVSEAEQYYYGSAFANVYLMDSQLSMGEYTSCDFYLLRAVFLCREYGYDDLMLVLCNNAGLYYQKLNDDQTALSYLLEGKKLAEKLGDITMLGKLYNNIGYSFGGRDDWESAGVYFRLAYRTVEDHLDEENRRSSISYLSNIAEACRNLGDLEGARKAMERCEELGADSAYSRVRLGVSWCSYYAMCEDWDKFTEMADRLINSDLLAVEDHFFICDMAESLCTEMLAACDEKRADRLLAIMDNLEYDNSLSLKYRIQCLKIRCWEQFGETDKLDQAYRDYYEIVKDVSAVEDDMRIQSMLSKIQINQAMHEHEEMVRNKRALENASQLDELTGLYNRRYFNKLLSKMTHKEDGKKLGFIMLDVDYFKPYNDFYGHFKGDDALKSVARVLKDDQMDGMYVSRYGGDEFVCLCMDLEDRDIEEYIKRVGRDMEAVAIPHEKSPGPKVLTVSMGYCNEIYRKGMDWEPVLNRADRELYSIKKKKRARIKN</sequence>
<dbReference type="RefSeq" id="WP_069154623.1">
    <property type="nucleotide sequence ID" value="NZ_MCGH01000003.1"/>
</dbReference>
<dbReference type="SUPFAM" id="SSF48452">
    <property type="entry name" value="TPR-like"/>
    <property type="match status" value="1"/>
</dbReference>
<dbReference type="Pfam" id="PF00990">
    <property type="entry name" value="GGDEF"/>
    <property type="match status" value="1"/>
</dbReference>
<dbReference type="PANTHER" id="PTHR45138:SF9">
    <property type="entry name" value="DIGUANYLATE CYCLASE DGCM-RELATED"/>
    <property type="match status" value="1"/>
</dbReference>
<organism evidence="2 3">
    <name type="scientific">Eisenbergiella tayi</name>
    <dbReference type="NCBI Taxonomy" id="1432052"/>
    <lineage>
        <taxon>Bacteria</taxon>
        <taxon>Bacillati</taxon>
        <taxon>Bacillota</taxon>
        <taxon>Clostridia</taxon>
        <taxon>Lachnospirales</taxon>
        <taxon>Lachnospiraceae</taxon>
        <taxon>Eisenbergiella</taxon>
    </lineage>
</organism>
<dbReference type="EMBL" id="MCGH01000003">
    <property type="protein sequence ID" value="ODM04494.1"/>
    <property type="molecule type" value="Genomic_DNA"/>
</dbReference>
<dbReference type="SUPFAM" id="SSF55073">
    <property type="entry name" value="Nucleotide cyclase"/>
    <property type="match status" value="1"/>
</dbReference>
<evidence type="ECO:0000259" key="1">
    <source>
        <dbReference type="PROSITE" id="PS50887"/>
    </source>
</evidence>
<dbReference type="EC" id="2.7.7.65" evidence="2"/>
<protein>
    <submittedName>
        <fullName evidence="2">Diguanylate cyclase DosC</fullName>
        <ecNumber evidence="2">2.7.7.65</ecNumber>
    </submittedName>
</protein>
<gene>
    <name evidence="2" type="primary">dosC_2</name>
    <name evidence="2" type="ORF">BEI61_05301</name>
</gene>
<keyword evidence="2" id="KW-0548">Nucleotidyltransferase</keyword>
<dbReference type="GO" id="GO:0052621">
    <property type="term" value="F:diguanylate cyclase activity"/>
    <property type="evidence" value="ECO:0007669"/>
    <property type="project" value="UniProtKB-EC"/>
</dbReference>
<dbReference type="CDD" id="cd01949">
    <property type="entry name" value="GGDEF"/>
    <property type="match status" value="1"/>
</dbReference>
<dbReference type="InterPro" id="IPR000160">
    <property type="entry name" value="GGDEF_dom"/>
</dbReference>
<proteinExistence type="predicted"/>
<dbReference type="GO" id="GO:0043709">
    <property type="term" value="P:cell adhesion involved in single-species biofilm formation"/>
    <property type="evidence" value="ECO:0007669"/>
    <property type="project" value="TreeGrafter"/>
</dbReference>
<dbReference type="GO" id="GO:1902201">
    <property type="term" value="P:negative regulation of bacterial-type flagellum-dependent cell motility"/>
    <property type="evidence" value="ECO:0007669"/>
    <property type="project" value="TreeGrafter"/>
</dbReference>
<dbReference type="Gene3D" id="3.30.70.270">
    <property type="match status" value="1"/>
</dbReference>
<dbReference type="Gene3D" id="1.25.40.10">
    <property type="entry name" value="Tetratricopeptide repeat domain"/>
    <property type="match status" value="1"/>
</dbReference>
<reference evidence="2 3" key="1">
    <citation type="submission" date="2016-07" db="EMBL/GenBank/DDBJ databases">
        <title>Characterization of isolates of Eisenbergiella tayi derived from blood cultures, using whole genome sequencing.</title>
        <authorList>
            <person name="Burdz T."/>
            <person name="Wiebe D."/>
            <person name="Huynh C."/>
            <person name="Bernard K."/>
        </authorList>
    </citation>
    <scope>NUCLEOTIDE SEQUENCE [LARGE SCALE GENOMIC DNA]</scope>
    <source>
        <strain evidence="2 3">NML 110608</strain>
    </source>
</reference>
<dbReference type="InterPro" id="IPR050469">
    <property type="entry name" value="Diguanylate_Cyclase"/>
</dbReference>
<name>A0A1E3A6U7_9FIRM</name>
<dbReference type="Proteomes" id="UP000094067">
    <property type="component" value="Unassembled WGS sequence"/>
</dbReference>
<dbReference type="AlphaFoldDB" id="A0A1E3A6U7"/>
<dbReference type="PANTHER" id="PTHR45138">
    <property type="entry name" value="REGULATORY COMPONENTS OF SENSORY TRANSDUCTION SYSTEM"/>
    <property type="match status" value="1"/>
</dbReference>
<dbReference type="SMART" id="SM00267">
    <property type="entry name" value="GGDEF"/>
    <property type="match status" value="1"/>
</dbReference>
<dbReference type="PROSITE" id="PS50887">
    <property type="entry name" value="GGDEF"/>
    <property type="match status" value="1"/>
</dbReference>
<dbReference type="InterPro" id="IPR029787">
    <property type="entry name" value="Nucleotide_cyclase"/>
</dbReference>
<keyword evidence="2" id="KW-0808">Transferase</keyword>
<comment type="caution">
    <text evidence="2">The sequence shown here is derived from an EMBL/GenBank/DDBJ whole genome shotgun (WGS) entry which is preliminary data.</text>
</comment>
<evidence type="ECO:0000313" key="2">
    <source>
        <dbReference type="EMBL" id="ODM04494.1"/>
    </source>
</evidence>
<dbReference type="InterPro" id="IPR011990">
    <property type="entry name" value="TPR-like_helical_dom_sf"/>
</dbReference>
<evidence type="ECO:0000313" key="3">
    <source>
        <dbReference type="Proteomes" id="UP000094067"/>
    </source>
</evidence>
<accession>A0A1E3A6U7</accession>
<dbReference type="GO" id="GO:0005886">
    <property type="term" value="C:plasma membrane"/>
    <property type="evidence" value="ECO:0007669"/>
    <property type="project" value="TreeGrafter"/>
</dbReference>
<feature type="domain" description="GGDEF" evidence="1">
    <location>
        <begin position="394"/>
        <end position="527"/>
    </location>
</feature>